<protein>
    <submittedName>
        <fullName evidence="1">Uncharacterized protein</fullName>
    </submittedName>
</protein>
<name>A0AAN9R0Z3_PHACN</name>
<dbReference type="AlphaFoldDB" id="A0AAN9R0Z3"/>
<evidence type="ECO:0000313" key="1">
    <source>
        <dbReference type="EMBL" id="KAK7354259.1"/>
    </source>
</evidence>
<dbReference type="Proteomes" id="UP001374584">
    <property type="component" value="Unassembled WGS sequence"/>
</dbReference>
<evidence type="ECO:0000313" key="2">
    <source>
        <dbReference type="Proteomes" id="UP001374584"/>
    </source>
</evidence>
<comment type="caution">
    <text evidence="1">The sequence shown here is derived from an EMBL/GenBank/DDBJ whole genome shotgun (WGS) entry which is preliminary data.</text>
</comment>
<reference evidence="1 2" key="1">
    <citation type="submission" date="2024-01" db="EMBL/GenBank/DDBJ databases">
        <title>The genomes of 5 underutilized Papilionoideae crops provide insights into root nodulation and disease resistanc.</title>
        <authorList>
            <person name="Jiang F."/>
        </authorList>
    </citation>
    <scope>NUCLEOTIDE SEQUENCE [LARGE SCALE GENOMIC DNA]</scope>
    <source>
        <strain evidence="1">JINMINGXINNONG_FW02</strain>
        <tissue evidence="1">Leaves</tissue>
    </source>
</reference>
<sequence length="253" mass="28789">MGRRECKSLHQSKLLDQHKANNPDHVAIDELTCHVSKTLIINNKKTFKQEGSSWRTTGKTTTVQAHSRWFTRRPFQGGSVAWAYVGPTSCQTHDDKRIYRLNPHHIKQTTIGLASVPRLLFSRSLVFVFGLEQGYLQRTEQYLCAEMPQDLRYGFDHPIVYICLGGSPIQRVEEDKKESNEVVLRVNKSEASNVGVYKLSPGFGLPYPILTLFYFISLKPSHLTLILPSTTFVGALTSSRATNSTFYIFHHFN</sequence>
<gene>
    <name evidence="1" type="ORF">VNO80_19718</name>
</gene>
<proteinExistence type="predicted"/>
<accession>A0AAN9R0Z3</accession>
<dbReference type="EMBL" id="JAYMYR010000007">
    <property type="protein sequence ID" value="KAK7354259.1"/>
    <property type="molecule type" value="Genomic_DNA"/>
</dbReference>
<organism evidence="1 2">
    <name type="scientific">Phaseolus coccineus</name>
    <name type="common">Scarlet runner bean</name>
    <name type="synonym">Phaseolus multiflorus</name>
    <dbReference type="NCBI Taxonomy" id="3886"/>
    <lineage>
        <taxon>Eukaryota</taxon>
        <taxon>Viridiplantae</taxon>
        <taxon>Streptophyta</taxon>
        <taxon>Embryophyta</taxon>
        <taxon>Tracheophyta</taxon>
        <taxon>Spermatophyta</taxon>
        <taxon>Magnoliopsida</taxon>
        <taxon>eudicotyledons</taxon>
        <taxon>Gunneridae</taxon>
        <taxon>Pentapetalae</taxon>
        <taxon>rosids</taxon>
        <taxon>fabids</taxon>
        <taxon>Fabales</taxon>
        <taxon>Fabaceae</taxon>
        <taxon>Papilionoideae</taxon>
        <taxon>50 kb inversion clade</taxon>
        <taxon>NPAAA clade</taxon>
        <taxon>indigoferoid/millettioid clade</taxon>
        <taxon>Phaseoleae</taxon>
        <taxon>Phaseolus</taxon>
    </lineage>
</organism>
<keyword evidence="2" id="KW-1185">Reference proteome</keyword>